<accession>A0AAV4UGM7</accession>
<dbReference type="Proteomes" id="UP001054945">
    <property type="component" value="Unassembled WGS sequence"/>
</dbReference>
<name>A0AAV4UGM7_CAEEX</name>
<reference evidence="1 2" key="1">
    <citation type="submission" date="2021-06" db="EMBL/GenBank/DDBJ databases">
        <title>Caerostris extrusa draft genome.</title>
        <authorList>
            <person name="Kono N."/>
            <person name="Arakawa K."/>
        </authorList>
    </citation>
    <scope>NUCLEOTIDE SEQUENCE [LARGE SCALE GENOMIC DNA]</scope>
</reference>
<feature type="non-terminal residue" evidence="1">
    <location>
        <position position="43"/>
    </location>
</feature>
<evidence type="ECO:0000313" key="2">
    <source>
        <dbReference type="Proteomes" id="UP001054945"/>
    </source>
</evidence>
<gene>
    <name evidence="1" type="ORF">CEXT_142081</name>
</gene>
<organism evidence="1 2">
    <name type="scientific">Caerostris extrusa</name>
    <name type="common">Bark spider</name>
    <name type="synonym">Caerostris bankana</name>
    <dbReference type="NCBI Taxonomy" id="172846"/>
    <lineage>
        <taxon>Eukaryota</taxon>
        <taxon>Metazoa</taxon>
        <taxon>Ecdysozoa</taxon>
        <taxon>Arthropoda</taxon>
        <taxon>Chelicerata</taxon>
        <taxon>Arachnida</taxon>
        <taxon>Araneae</taxon>
        <taxon>Araneomorphae</taxon>
        <taxon>Entelegynae</taxon>
        <taxon>Araneoidea</taxon>
        <taxon>Araneidae</taxon>
        <taxon>Caerostris</taxon>
    </lineage>
</organism>
<evidence type="ECO:0000313" key="1">
    <source>
        <dbReference type="EMBL" id="GIY56981.1"/>
    </source>
</evidence>
<sequence>MECKREKKAEYLNEWDPMREEFEDIENSYGVCKEDPFVAISGY</sequence>
<protein>
    <submittedName>
        <fullName evidence="1">Uncharacterized protein</fullName>
    </submittedName>
</protein>
<proteinExistence type="predicted"/>
<comment type="caution">
    <text evidence="1">The sequence shown here is derived from an EMBL/GenBank/DDBJ whole genome shotgun (WGS) entry which is preliminary data.</text>
</comment>
<dbReference type="EMBL" id="BPLR01012843">
    <property type="protein sequence ID" value="GIY56981.1"/>
    <property type="molecule type" value="Genomic_DNA"/>
</dbReference>
<keyword evidence="2" id="KW-1185">Reference proteome</keyword>
<dbReference type="AlphaFoldDB" id="A0AAV4UGM7"/>